<dbReference type="AlphaFoldDB" id="A0A4Z2I0T5"/>
<reference evidence="1 2" key="1">
    <citation type="submission" date="2019-03" db="EMBL/GenBank/DDBJ databases">
        <title>First draft genome of Liparis tanakae, snailfish: a comprehensive survey of snailfish specific genes.</title>
        <authorList>
            <person name="Kim W."/>
            <person name="Song I."/>
            <person name="Jeong J.-H."/>
            <person name="Kim D."/>
            <person name="Kim S."/>
            <person name="Ryu S."/>
            <person name="Song J.Y."/>
            <person name="Lee S.K."/>
        </authorList>
    </citation>
    <scope>NUCLEOTIDE SEQUENCE [LARGE SCALE GENOMIC DNA]</scope>
    <source>
        <tissue evidence="1">Muscle</tissue>
    </source>
</reference>
<gene>
    <name evidence="1" type="ORF">EYF80_018977</name>
</gene>
<proteinExistence type="predicted"/>
<protein>
    <submittedName>
        <fullName evidence="1">Uncharacterized protein</fullName>
    </submittedName>
</protein>
<comment type="caution">
    <text evidence="1">The sequence shown here is derived from an EMBL/GenBank/DDBJ whole genome shotgun (WGS) entry which is preliminary data.</text>
</comment>
<accession>A0A4Z2I0T5</accession>
<dbReference type="Proteomes" id="UP000314294">
    <property type="component" value="Unassembled WGS sequence"/>
</dbReference>
<name>A0A4Z2I0T5_9TELE</name>
<keyword evidence="2" id="KW-1185">Reference proteome</keyword>
<dbReference type="EMBL" id="SRLO01000158">
    <property type="protein sequence ID" value="TNN70843.1"/>
    <property type="molecule type" value="Genomic_DNA"/>
</dbReference>
<evidence type="ECO:0000313" key="2">
    <source>
        <dbReference type="Proteomes" id="UP000314294"/>
    </source>
</evidence>
<sequence length="66" mass="7261">MNFVAGSLCPADVLVVDVTAPSVCFPIAPLHRQGSDHKNKLHDRVAQFTHTRCSTYILLAYPPANR</sequence>
<evidence type="ECO:0000313" key="1">
    <source>
        <dbReference type="EMBL" id="TNN70843.1"/>
    </source>
</evidence>
<organism evidence="1 2">
    <name type="scientific">Liparis tanakae</name>
    <name type="common">Tanaka's snailfish</name>
    <dbReference type="NCBI Taxonomy" id="230148"/>
    <lineage>
        <taxon>Eukaryota</taxon>
        <taxon>Metazoa</taxon>
        <taxon>Chordata</taxon>
        <taxon>Craniata</taxon>
        <taxon>Vertebrata</taxon>
        <taxon>Euteleostomi</taxon>
        <taxon>Actinopterygii</taxon>
        <taxon>Neopterygii</taxon>
        <taxon>Teleostei</taxon>
        <taxon>Neoteleostei</taxon>
        <taxon>Acanthomorphata</taxon>
        <taxon>Eupercaria</taxon>
        <taxon>Perciformes</taxon>
        <taxon>Cottioidei</taxon>
        <taxon>Cottales</taxon>
        <taxon>Liparidae</taxon>
        <taxon>Liparis</taxon>
    </lineage>
</organism>